<dbReference type="Pfam" id="PF00145">
    <property type="entry name" value="DNA_methylase"/>
    <property type="match status" value="1"/>
</dbReference>
<dbReference type="SUPFAM" id="SSF53335">
    <property type="entry name" value="S-adenosyl-L-methionine-dependent methyltransferases"/>
    <property type="match status" value="1"/>
</dbReference>
<dbReference type="Gene3D" id="3.40.50.150">
    <property type="entry name" value="Vaccinia Virus protein VP39"/>
    <property type="match status" value="1"/>
</dbReference>
<keyword evidence="6" id="KW-1185">Reference proteome</keyword>
<evidence type="ECO:0000256" key="3">
    <source>
        <dbReference type="ARBA" id="ARBA00022691"/>
    </source>
</evidence>
<name>A0AA36MMZ6_9DINO</name>
<dbReference type="InterPro" id="IPR001525">
    <property type="entry name" value="C5_MeTfrase"/>
</dbReference>
<evidence type="ECO:0000313" key="6">
    <source>
        <dbReference type="Proteomes" id="UP001178507"/>
    </source>
</evidence>
<dbReference type="PRINTS" id="PR00105">
    <property type="entry name" value="C5METTRFRASE"/>
</dbReference>
<evidence type="ECO:0000256" key="2">
    <source>
        <dbReference type="ARBA" id="ARBA00022679"/>
    </source>
</evidence>
<keyword evidence="1 4" id="KW-0489">Methyltransferase</keyword>
<comment type="caution">
    <text evidence="5">The sequence shown here is derived from an EMBL/GenBank/DDBJ whole genome shotgun (WGS) entry which is preliminary data.</text>
</comment>
<reference evidence="5" key="1">
    <citation type="submission" date="2023-08" db="EMBL/GenBank/DDBJ databases">
        <authorList>
            <person name="Chen Y."/>
            <person name="Shah S."/>
            <person name="Dougan E. K."/>
            <person name="Thang M."/>
            <person name="Chan C."/>
        </authorList>
    </citation>
    <scope>NUCLEOTIDE SEQUENCE</scope>
</reference>
<keyword evidence="2 4" id="KW-0808">Transferase</keyword>
<dbReference type="PROSITE" id="PS51679">
    <property type="entry name" value="SAM_MT_C5"/>
    <property type="match status" value="1"/>
</dbReference>
<accession>A0AA36MMZ6</accession>
<dbReference type="PANTHER" id="PTHR46098">
    <property type="entry name" value="TRNA (CYTOSINE(38)-C(5))-METHYLTRANSFERASE"/>
    <property type="match status" value="1"/>
</dbReference>
<gene>
    <name evidence="5" type="ORF">EVOR1521_LOCUS7156</name>
</gene>
<protein>
    <recommendedName>
        <fullName evidence="7">DNA (cytosine-5-)-methyltransferase</fullName>
    </recommendedName>
</protein>
<feature type="active site" evidence="4">
    <location>
        <position position="106"/>
    </location>
</feature>
<dbReference type="PANTHER" id="PTHR46098:SF1">
    <property type="entry name" value="TRNA (CYTOSINE(38)-C(5))-METHYLTRANSFERASE"/>
    <property type="match status" value="1"/>
</dbReference>
<dbReference type="GO" id="GO:0008168">
    <property type="term" value="F:methyltransferase activity"/>
    <property type="evidence" value="ECO:0007669"/>
    <property type="project" value="UniProtKB-KW"/>
</dbReference>
<evidence type="ECO:0000256" key="1">
    <source>
        <dbReference type="ARBA" id="ARBA00022603"/>
    </source>
</evidence>
<evidence type="ECO:0008006" key="7">
    <source>
        <dbReference type="Google" id="ProtNLM"/>
    </source>
</evidence>
<dbReference type="GO" id="GO:0032259">
    <property type="term" value="P:methylation"/>
    <property type="evidence" value="ECO:0007669"/>
    <property type="project" value="UniProtKB-KW"/>
</dbReference>
<evidence type="ECO:0000256" key="4">
    <source>
        <dbReference type="PROSITE-ProRule" id="PRU01016"/>
    </source>
</evidence>
<dbReference type="EMBL" id="CAUJNA010000558">
    <property type="protein sequence ID" value="CAJ1378674.1"/>
    <property type="molecule type" value="Genomic_DNA"/>
</dbReference>
<keyword evidence="3 4" id="KW-0949">S-adenosyl-L-methionine</keyword>
<comment type="similarity">
    <text evidence="4">Belongs to the class I-like SAM-binding methyltransferase superfamily. C5-methyltransferase family.</text>
</comment>
<organism evidence="5 6">
    <name type="scientific">Effrenium voratum</name>
    <dbReference type="NCBI Taxonomy" id="2562239"/>
    <lineage>
        <taxon>Eukaryota</taxon>
        <taxon>Sar</taxon>
        <taxon>Alveolata</taxon>
        <taxon>Dinophyceae</taxon>
        <taxon>Suessiales</taxon>
        <taxon>Symbiodiniaceae</taxon>
        <taxon>Effrenium</taxon>
    </lineage>
</organism>
<dbReference type="InterPro" id="IPR029063">
    <property type="entry name" value="SAM-dependent_MTases_sf"/>
</dbReference>
<evidence type="ECO:0000313" key="5">
    <source>
        <dbReference type="EMBL" id="CAJ1378674.1"/>
    </source>
</evidence>
<proteinExistence type="inferred from homology"/>
<sequence length="211" mass="23338">MERLQALRPLAEERKARRAPWVAEPRMQLSLSSDCTGFATFAQAAAHLGFRVQHTVCSECDPQKRVLLQAVHGALGVDSGLVLEDLRQRLQQPSCKSLLHEGGYPCQGFSSMGKGRGISDPRGELLLDAVEIITRDQPLAFVIENVASLASDEKYSEIWQAILGIFQVGGYDATWRILDSADHGVPQSRLRVYLIGVRDDHARRGEMSLLT</sequence>
<dbReference type="InterPro" id="IPR050750">
    <property type="entry name" value="C5-MTase"/>
</dbReference>
<dbReference type="Proteomes" id="UP001178507">
    <property type="component" value="Unassembled WGS sequence"/>
</dbReference>
<dbReference type="AlphaFoldDB" id="A0AA36MMZ6"/>